<dbReference type="AlphaFoldDB" id="A0A6G6J7J8"/>
<geneLocation type="plasmid" evidence="3">
    <name>pPniHBP1_2</name>
</geneLocation>
<dbReference type="EMBL" id="CP049141">
    <property type="protein sequence ID" value="QIE91225.1"/>
    <property type="molecule type" value="Genomic_DNA"/>
</dbReference>
<dbReference type="InterPro" id="IPR010982">
    <property type="entry name" value="Lambda_DNA-bd_dom_sf"/>
</dbReference>
<gene>
    <name evidence="3" type="ORF">G5B91_32890</name>
    <name evidence="4" type="ORF">G5B91_32950</name>
</gene>
<name>A0A6G6J7J8_PSENT</name>
<sequence length="111" mass="12960">MSIGENIRKLRELKGLSQKKAAEMCGIAESTWAKYEKGETMPTASPIRLMAKGLQVSTDEILLEDDERSIRQDLRRMMQKIEEFPEPRQQEIKRALKGHLMVIEQEEWDEQ</sequence>
<dbReference type="EMBL" id="CP049141">
    <property type="protein sequence ID" value="QIE91224.1"/>
    <property type="molecule type" value="Genomic_DNA"/>
</dbReference>
<dbReference type="GO" id="GO:0005829">
    <property type="term" value="C:cytosol"/>
    <property type="evidence" value="ECO:0007669"/>
    <property type="project" value="TreeGrafter"/>
</dbReference>
<accession>A0A6G6J7J8</accession>
<keyword evidence="1" id="KW-0238">DNA-binding</keyword>
<dbReference type="SMART" id="SM00530">
    <property type="entry name" value="HTH_XRE"/>
    <property type="match status" value="1"/>
</dbReference>
<dbReference type="NCBIfam" id="NF041951">
    <property type="entry name" value="phage_RstR"/>
    <property type="match status" value="1"/>
</dbReference>
<evidence type="ECO:0000256" key="1">
    <source>
        <dbReference type="ARBA" id="ARBA00023125"/>
    </source>
</evidence>
<evidence type="ECO:0000313" key="3">
    <source>
        <dbReference type="EMBL" id="QIE91224.1"/>
    </source>
</evidence>
<dbReference type="GO" id="GO:0003700">
    <property type="term" value="F:DNA-binding transcription factor activity"/>
    <property type="evidence" value="ECO:0007669"/>
    <property type="project" value="TreeGrafter"/>
</dbReference>
<keyword evidence="3" id="KW-0614">Plasmid</keyword>
<dbReference type="PANTHER" id="PTHR46797">
    <property type="entry name" value="HTH-TYPE TRANSCRIPTIONAL REGULATOR"/>
    <property type="match status" value="1"/>
</dbReference>
<dbReference type="SUPFAM" id="SSF47413">
    <property type="entry name" value="lambda repressor-like DNA-binding domains"/>
    <property type="match status" value="1"/>
</dbReference>
<evidence type="ECO:0000313" key="5">
    <source>
        <dbReference type="Proteomes" id="UP000501063"/>
    </source>
</evidence>
<dbReference type="Pfam" id="PF01381">
    <property type="entry name" value="HTH_3"/>
    <property type="match status" value="1"/>
</dbReference>
<dbReference type="CDD" id="cd00093">
    <property type="entry name" value="HTH_XRE"/>
    <property type="match status" value="1"/>
</dbReference>
<dbReference type="InterPro" id="IPR049639">
    <property type="entry name" value="RstR"/>
</dbReference>
<dbReference type="PROSITE" id="PS50943">
    <property type="entry name" value="HTH_CROC1"/>
    <property type="match status" value="1"/>
</dbReference>
<dbReference type="InterPro" id="IPR001387">
    <property type="entry name" value="Cro/C1-type_HTH"/>
</dbReference>
<proteinExistence type="predicted"/>
<dbReference type="KEGG" id="pnt:G5B91_32950"/>
<reference evidence="3 5" key="1">
    <citation type="submission" date="2020-02" db="EMBL/GenBank/DDBJ databases">
        <title>Integrative conjugative elements (ICEs) and plasmids drive adaptation of Pseudomonas nitroreducens strain HBP1 to wastewater environment.</title>
        <authorList>
            <person name="Sentchilo V."/>
            <person name="Carraro N."/>
            <person name="Bertelli C."/>
            <person name="van der Meer J.R."/>
        </authorList>
    </citation>
    <scope>NUCLEOTIDE SEQUENCE [LARGE SCALE GENOMIC DNA]</scope>
    <source>
        <strain evidence="3 5">HBP1</strain>
        <plasmid evidence="5">ppnihbp1_2</plasmid>
        <plasmid evidence="3">pPniHBP1_2</plasmid>
    </source>
</reference>
<geneLocation type="plasmid" evidence="5">
    <name>ppnihbp1_2</name>
</geneLocation>
<organism evidence="3 5">
    <name type="scientific">Pseudomonas nitroreducens</name>
    <dbReference type="NCBI Taxonomy" id="46680"/>
    <lineage>
        <taxon>Bacteria</taxon>
        <taxon>Pseudomonadati</taxon>
        <taxon>Pseudomonadota</taxon>
        <taxon>Gammaproteobacteria</taxon>
        <taxon>Pseudomonadales</taxon>
        <taxon>Pseudomonadaceae</taxon>
        <taxon>Pseudomonas</taxon>
    </lineage>
</organism>
<dbReference type="Proteomes" id="UP000501063">
    <property type="component" value="Plasmid pPniHBP1_2"/>
</dbReference>
<dbReference type="Gene3D" id="1.10.260.40">
    <property type="entry name" value="lambda repressor-like DNA-binding domains"/>
    <property type="match status" value="1"/>
</dbReference>
<dbReference type="PANTHER" id="PTHR46797:SF1">
    <property type="entry name" value="METHYLPHOSPHONATE SYNTHASE"/>
    <property type="match status" value="1"/>
</dbReference>
<protein>
    <submittedName>
        <fullName evidence="3">Helix-turn-helix transcriptional regulator</fullName>
    </submittedName>
</protein>
<dbReference type="InterPro" id="IPR050807">
    <property type="entry name" value="TransReg_Diox_bact_type"/>
</dbReference>
<dbReference type="GO" id="GO:0003677">
    <property type="term" value="F:DNA binding"/>
    <property type="evidence" value="ECO:0007669"/>
    <property type="project" value="UniProtKB-KW"/>
</dbReference>
<dbReference type="KEGG" id="pnt:G5B91_32890"/>
<feature type="domain" description="HTH cro/C1-type" evidence="2">
    <location>
        <begin position="7"/>
        <end position="61"/>
    </location>
</feature>
<evidence type="ECO:0000259" key="2">
    <source>
        <dbReference type="PROSITE" id="PS50943"/>
    </source>
</evidence>
<evidence type="ECO:0000313" key="4">
    <source>
        <dbReference type="EMBL" id="QIE91225.1"/>
    </source>
</evidence>